<dbReference type="SUPFAM" id="SSF48371">
    <property type="entry name" value="ARM repeat"/>
    <property type="match status" value="1"/>
</dbReference>
<dbReference type="Pfam" id="PF25758">
    <property type="entry name" value="TPR_IPO11"/>
    <property type="match status" value="1"/>
</dbReference>
<comment type="caution">
    <text evidence="6">The sequence shown here is derived from an EMBL/GenBank/DDBJ whole genome shotgun (WGS) entry which is preliminary data.</text>
</comment>
<dbReference type="PANTHER" id="PTHR10997">
    <property type="entry name" value="IMPORTIN-7, 8, 11"/>
    <property type="match status" value="1"/>
</dbReference>
<keyword evidence="3" id="KW-0813">Transport</keyword>
<evidence type="ECO:0000256" key="1">
    <source>
        <dbReference type="ARBA" id="ARBA00004123"/>
    </source>
</evidence>
<dbReference type="AlphaFoldDB" id="A0A834NGC6"/>
<evidence type="ECO:0000256" key="3">
    <source>
        <dbReference type="ARBA" id="ARBA00022448"/>
    </source>
</evidence>
<comment type="similarity">
    <text evidence="2">Belongs to the importin beta family.</text>
</comment>
<dbReference type="InterPro" id="IPR001494">
    <property type="entry name" value="Importin-beta_N"/>
</dbReference>
<keyword evidence="4" id="KW-0539">Nucleus</keyword>
<dbReference type="GO" id="GO:0005829">
    <property type="term" value="C:cytosol"/>
    <property type="evidence" value="ECO:0007669"/>
    <property type="project" value="TreeGrafter"/>
</dbReference>
<evidence type="ECO:0000256" key="4">
    <source>
        <dbReference type="ARBA" id="ARBA00023242"/>
    </source>
</evidence>
<accession>A0A834NGC6</accession>
<dbReference type="SMART" id="SM00913">
    <property type="entry name" value="IBN_N"/>
    <property type="match status" value="1"/>
</dbReference>
<evidence type="ECO:0000259" key="5">
    <source>
        <dbReference type="PROSITE" id="PS50166"/>
    </source>
</evidence>
<evidence type="ECO:0000313" key="7">
    <source>
        <dbReference type="Proteomes" id="UP000600918"/>
    </source>
</evidence>
<feature type="domain" description="Importin N-terminal" evidence="5">
    <location>
        <begin position="48"/>
        <end position="120"/>
    </location>
</feature>
<reference evidence="6" key="1">
    <citation type="journal article" date="2020" name="G3 (Bethesda)">
        <title>High-Quality Assemblies for Three Invasive Social Wasps from the &lt;i&gt;Vespula&lt;/i&gt; Genus.</title>
        <authorList>
            <person name="Harrop T.W.R."/>
            <person name="Guhlin J."/>
            <person name="McLaughlin G.M."/>
            <person name="Permina E."/>
            <person name="Stockwell P."/>
            <person name="Gilligan J."/>
            <person name="Le Lec M.F."/>
            <person name="Gruber M.A.M."/>
            <person name="Quinn O."/>
            <person name="Lovegrove M."/>
            <person name="Duncan E.J."/>
            <person name="Remnant E.J."/>
            <person name="Van Eeckhoven J."/>
            <person name="Graham B."/>
            <person name="Knapp R.A."/>
            <person name="Langford K.W."/>
            <person name="Kronenberg Z."/>
            <person name="Press M.O."/>
            <person name="Eacker S.M."/>
            <person name="Wilson-Rankin E.E."/>
            <person name="Purcell J."/>
            <person name="Lester P.J."/>
            <person name="Dearden P.K."/>
        </authorList>
    </citation>
    <scope>NUCLEOTIDE SEQUENCE</scope>
    <source>
        <strain evidence="6">Volc-1</strain>
    </source>
</reference>
<dbReference type="PROSITE" id="PS50166">
    <property type="entry name" value="IMPORTIN_B_NT"/>
    <property type="match status" value="1"/>
</dbReference>
<dbReference type="Gene3D" id="1.25.10.10">
    <property type="entry name" value="Leucine-rich Repeat Variant"/>
    <property type="match status" value="1"/>
</dbReference>
<dbReference type="GO" id="GO:0031267">
    <property type="term" value="F:small GTPase binding"/>
    <property type="evidence" value="ECO:0007669"/>
    <property type="project" value="InterPro"/>
</dbReference>
<dbReference type="Pfam" id="PF03810">
    <property type="entry name" value="IBN_N"/>
    <property type="match status" value="1"/>
</dbReference>
<comment type="subcellular location">
    <subcellularLocation>
        <location evidence="1">Nucleus</location>
    </subcellularLocation>
</comment>
<dbReference type="PANTHER" id="PTHR10997:SF7">
    <property type="entry name" value="IMPORTIN-11"/>
    <property type="match status" value="1"/>
</dbReference>
<dbReference type="InterPro" id="IPR016024">
    <property type="entry name" value="ARM-type_fold"/>
</dbReference>
<organism evidence="6 7">
    <name type="scientific">Vespula pensylvanica</name>
    <name type="common">Western yellow jacket</name>
    <name type="synonym">Wasp</name>
    <dbReference type="NCBI Taxonomy" id="30213"/>
    <lineage>
        <taxon>Eukaryota</taxon>
        <taxon>Metazoa</taxon>
        <taxon>Ecdysozoa</taxon>
        <taxon>Arthropoda</taxon>
        <taxon>Hexapoda</taxon>
        <taxon>Insecta</taxon>
        <taxon>Pterygota</taxon>
        <taxon>Neoptera</taxon>
        <taxon>Endopterygota</taxon>
        <taxon>Hymenoptera</taxon>
        <taxon>Apocrita</taxon>
        <taxon>Aculeata</taxon>
        <taxon>Vespoidea</taxon>
        <taxon>Vespidae</taxon>
        <taxon>Vespinae</taxon>
        <taxon>Vespula</taxon>
    </lineage>
</organism>
<dbReference type="InterPro" id="IPR011989">
    <property type="entry name" value="ARM-like"/>
</dbReference>
<dbReference type="GO" id="GO:0005635">
    <property type="term" value="C:nuclear envelope"/>
    <property type="evidence" value="ECO:0007669"/>
    <property type="project" value="TreeGrafter"/>
</dbReference>
<name>A0A834NGC6_VESPE</name>
<dbReference type="Proteomes" id="UP000600918">
    <property type="component" value="Unassembled WGS sequence"/>
</dbReference>
<sequence>MENTECYRDIVTTSKPSHDENDWEKMDAAVIEVLQQAGSQDPNVLKPAEQTLKEWETQRGFYTALYNVFSNHSLAVNIRWMAVLYFKNGVDKYWRKNAPNGIEEDEKEFLRQRLISNFEEPVNQLALQLAVLIAKIARYDCPREWDVLIPTLLEVIRGQNSIAQHRALLTMHHVVKALASKRLSGDVRLFENLTHNVITFILNTWNTYTESFLIMASNGVDANQIQEPLEKALLLLKILRKLIVYGFHKPSLSENVMRFLEVIFERAHTCLEWRKTLVSKGIQMEVCDKFIIHLTKVLLEVLEMHPLCYVELIPTSLEFSVFYCFTEAGQALAFERFIIQCLNLMKSILLSVWYRPAKGIGESKDPLTVRAYQLRQEFFTHQTLTEICSRLVTHYFLLTPADLELWDTDPENLAVDDGGEPWKYNLRACTQLVFLAIFHQFKDVLASVLVDLIQKHHQPVEPSDLHAILLKDAVYNAVGLAAFDLYDEVNFDQWFSTTLKEELKVKSNNYRIIRRRVCWLIGRWAGVKLSTKLRPEFYQLMIEALSPEEDLGVRLAAIDALKLAIDDFQFHTAEFTPYLESTFSLLFTLLKEVTESDTKMHVLFVLSCMIERVGYDIKPYVGALTSYLSTLWQQSENHHMLRCAIVTTLVHLEKSIGSDSSILQPLVVRVVDLSCDVTQEGHVYLLEDGLELWLALLENASEPTPEIMDLFRNMPPLLESSTDNLRLCLYILQAYVLLSPQEFLCQRGTVIIETLRSLLGDLRCEGIVVAMRLFETCLRVSPEQGAELIRPLLMKIFESVYKGEEFPMVMTMCLSIVARVLLCCKNIFVQVISELSRNIGGGETNEEAVLGQIVHIWVSRMPLVTQPERRKLLALALCSLLEANSPPSVLQHFPSIISNIVETLNDITKYDDAGCPTDSLMISDPPSPSQYDDVDYDTLHGQRRKKLALSDPVHNLSLNNTLHNQFIKLRRTVGNDQFDHLLNTLNPDVNEELNLCLGMQDIAL</sequence>
<evidence type="ECO:0000313" key="6">
    <source>
        <dbReference type="EMBL" id="KAF7406969.1"/>
    </source>
</evidence>
<dbReference type="InterPro" id="IPR058669">
    <property type="entry name" value="TPR_IPO7/11-like"/>
</dbReference>
<proteinExistence type="inferred from homology"/>
<evidence type="ECO:0000256" key="2">
    <source>
        <dbReference type="ARBA" id="ARBA00007991"/>
    </source>
</evidence>
<protein>
    <recommendedName>
        <fullName evidence="5">Importin N-terminal domain-containing protein</fullName>
    </recommendedName>
</protein>
<keyword evidence="7" id="KW-1185">Reference proteome</keyword>
<dbReference type="EMBL" id="JACSDY010000015">
    <property type="protein sequence ID" value="KAF7406969.1"/>
    <property type="molecule type" value="Genomic_DNA"/>
</dbReference>
<gene>
    <name evidence="6" type="ORF">H0235_014625</name>
</gene>
<dbReference type="GO" id="GO:0006606">
    <property type="term" value="P:protein import into nucleus"/>
    <property type="evidence" value="ECO:0007669"/>
    <property type="project" value="TreeGrafter"/>
</dbReference>